<proteinExistence type="predicted"/>
<protein>
    <submittedName>
        <fullName evidence="2">Uncharacterized protein</fullName>
    </submittedName>
</protein>
<comment type="caution">
    <text evidence="2">The sequence shown here is derived from an EMBL/GenBank/DDBJ whole genome shotgun (WGS) entry which is preliminary data.</text>
</comment>
<dbReference type="Proteomes" id="UP001274896">
    <property type="component" value="Unassembled WGS sequence"/>
</dbReference>
<evidence type="ECO:0000256" key="1">
    <source>
        <dbReference type="SAM" id="MobiDB-lite"/>
    </source>
</evidence>
<dbReference type="EMBL" id="JAUCMX010000012">
    <property type="protein sequence ID" value="KAK3528968.1"/>
    <property type="molecule type" value="Genomic_DNA"/>
</dbReference>
<sequence>MHGYGPGPWYPNNGGAKASKP</sequence>
<evidence type="ECO:0000313" key="2">
    <source>
        <dbReference type="EMBL" id="KAK3528968.1"/>
    </source>
</evidence>
<organism evidence="2 3">
    <name type="scientific">Hemibagrus guttatus</name>
    <dbReference type="NCBI Taxonomy" id="175788"/>
    <lineage>
        <taxon>Eukaryota</taxon>
        <taxon>Metazoa</taxon>
        <taxon>Chordata</taxon>
        <taxon>Craniata</taxon>
        <taxon>Vertebrata</taxon>
        <taxon>Euteleostomi</taxon>
        <taxon>Actinopterygii</taxon>
        <taxon>Neopterygii</taxon>
        <taxon>Teleostei</taxon>
        <taxon>Ostariophysi</taxon>
        <taxon>Siluriformes</taxon>
        <taxon>Bagridae</taxon>
        <taxon>Hemibagrus</taxon>
    </lineage>
</organism>
<evidence type="ECO:0000313" key="3">
    <source>
        <dbReference type="Proteomes" id="UP001274896"/>
    </source>
</evidence>
<dbReference type="AlphaFoldDB" id="A0AAE0QQM1"/>
<reference evidence="2" key="1">
    <citation type="submission" date="2023-06" db="EMBL/GenBank/DDBJ databases">
        <title>Male Hemibagrus guttatus genome.</title>
        <authorList>
            <person name="Bian C."/>
        </authorList>
    </citation>
    <scope>NUCLEOTIDE SEQUENCE</scope>
    <source>
        <strain evidence="2">Male_cb2023</strain>
        <tissue evidence="2">Muscle</tissue>
    </source>
</reference>
<keyword evidence="3" id="KW-1185">Reference proteome</keyword>
<feature type="non-terminal residue" evidence="2">
    <location>
        <position position="21"/>
    </location>
</feature>
<gene>
    <name evidence="2" type="ORF">QTP70_014139</name>
</gene>
<accession>A0AAE0QQM1</accession>
<name>A0AAE0QQM1_9TELE</name>
<feature type="region of interest" description="Disordered" evidence="1">
    <location>
        <begin position="1"/>
        <end position="21"/>
    </location>
</feature>